<gene>
    <name evidence="1" type="ORF">SteCoe_25827</name>
</gene>
<organism evidence="1 2">
    <name type="scientific">Stentor coeruleus</name>
    <dbReference type="NCBI Taxonomy" id="5963"/>
    <lineage>
        <taxon>Eukaryota</taxon>
        <taxon>Sar</taxon>
        <taxon>Alveolata</taxon>
        <taxon>Ciliophora</taxon>
        <taxon>Postciliodesmatophora</taxon>
        <taxon>Heterotrichea</taxon>
        <taxon>Heterotrichida</taxon>
        <taxon>Stentoridae</taxon>
        <taxon>Stentor</taxon>
    </lineage>
</organism>
<accession>A0A1R2BEA2</accession>
<reference evidence="1 2" key="1">
    <citation type="submission" date="2016-11" db="EMBL/GenBank/DDBJ databases">
        <title>The macronuclear genome of Stentor coeruleus: a giant cell with tiny introns.</title>
        <authorList>
            <person name="Slabodnick M."/>
            <person name="Ruby J.G."/>
            <person name="Reiff S.B."/>
            <person name="Swart E.C."/>
            <person name="Gosai S."/>
            <person name="Prabakaran S."/>
            <person name="Witkowska E."/>
            <person name="Larue G.E."/>
            <person name="Fisher S."/>
            <person name="Freeman R.M."/>
            <person name="Gunawardena J."/>
            <person name="Chu W."/>
            <person name="Stover N.A."/>
            <person name="Gregory B.D."/>
            <person name="Nowacki M."/>
            <person name="Derisi J."/>
            <person name="Roy S.W."/>
            <person name="Marshall W.F."/>
            <person name="Sood P."/>
        </authorList>
    </citation>
    <scope>NUCLEOTIDE SEQUENCE [LARGE SCALE GENOMIC DNA]</scope>
    <source>
        <strain evidence="1">WM001</strain>
    </source>
</reference>
<dbReference type="Proteomes" id="UP000187209">
    <property type="component" value="Unassembled WGS sequence"/>
</dbReference>
<dbReference type="EMBL" id="MPUH01000710">
    <property type="protein sequence ID" value="OMJ75091.1"/>
    <property type="molecule type" value="Genomic_DNA"/>
</dbReference>
<protein>
    <submittedName>
        <fullName evidence="1">Uncharacterized protein</fullName>
    </submittedName>
</protein>
<evidence type="ECO:0000313" key="1">
    <source>
        <dbReference type="EMBL" id="OMJ75091.1"/>
    </source>
</evidence>
<evidence type="ECO:0000313" key="2">
    <source>
        <dbReference type="Proteomes" id="UP000187209"/>
    </source>
</evidence>
<sequence length="73" mass="8349">MDNDEDLGKFLGKVLRAGNAHELGAEVLSQLREWKNEIDNEEQNSPVIIDSELLNIADDEEDEPEEKIKRKTN</sequence>
<keyword evidence="2" id="KW-1185">Reference proteome</keyword>
<proteinExistence type="predicted"/>
<dbReference type="AlphaFoldDB" id="A0A1R2BEA2"/>
<comment type="caution">
    <text evidence="1">The sequence shown here is derived from an EMBL/GenBank/DDBJ whole genome shotgun (WGS) entry which is preliminary data.</text>
</comment>
<name>A0A1R2BEA2_9CILI</name>